<comment type="caution">
    <text evidence="9">The sequence shown here is derived from an EMBL/GenBank/DDBJ whole genome shotgun (WGS) entry which is preliminary data.</text>
</comment>
<evidence type="ECO:0000256" key="4">
    <source>
        <dbReference type="ARBA" id="ARBA00022475"/>
    </source>
</evidence>
<accession>A0A5C6EA23</accession>
<feature type="transmembrane region" description="Helical" evidence="8">
    <location>
        <begin position="147"/>
        <end position="168"/>
    </location>
</feature>
<dbReference type="GO" id="GO:0000319">
    <property type="term" value="F:sulfite transmembrane transporter activity"/>
    <property type="evidence" value="ECO:0007669"/>
    <property type="project" value="TreeGrafter"/>
</dbReference>
<dbReference type="InterPro" id="IPR051629">
    <property type="entry name" value="Sulfite_efflux_TDT"/>
</dbReference>
<comment type="subcellular location">
    <subcellularLocation>
        <location evidence="1">Cell membrane</location>
        <topology evidence="1">Multi-pass membrane protein</topology>
    </subcellularLocation>
</comment>
<dbReference type="PANTHER" id="PTHR31686:SF1">
    <property type="entry name" value="SULFITE EFFLUX PUMP SSU1"/>
    <property type="match status" value="1"/>
</dbReference>
<keyword evidence="4" id="KW-1003">Cell membrane</keyword>
<reference evidence="9 10" key="1">
    <citation type="submission" date="2019-02" db="EMBL/GenBank/DDBJ databases">
        <title>Deep-cultivation of Planctomycetes and their phenomic and genomic characterization uncovers novel biology.</title>
        <authorList>
            <person name="Wiegand S."/>
            <person name="Jogler M."/>
            <person name="Boedeker C."/>
            <person name="Pinto D."/>
            <person name="Vollmers J."/>
            <person name="Rivas-Marin E."/>
            <person name="Kohn T."/>
            <person name="Peeters S.H."/>
            <person name="Heuer A."/>
            <person name="Rast P."/>
            <person name="Oberbeckmann S."/>
            <person name="Bunk B."/>
            <person name="Jeske O."/>
            <person name="Meyerdierks A."/>
            <person name="Storesund J.E."/>
            <person name="Kallscheuer N."/>
            <person name="Luecker S."/>
            <person name="Lage O.M."/>
            <person name="Pohl T."/>
            <person name="Merkel B.J."/>
            <person name="Hornburger P."/>
            <person name="Mueller R.-W."/>
            <person name="Bruemmer F."/>
            <person name="Labrenz M."/>
            <person name="Spormann A.M."/>
            <person name="Op Den Camp H."/>
            <person name="Overmann J."/>
            <person name="Amann R."/>
            <person name="Jetten M.S.M."/>
            <person name="Mascher T."/>
            <person name="Medema M.H."/>
            <person name="Devos D.P."/>
            <person name="Kaster A.-K."/>
            <person name="Ovreas L."/>
            <person name="Rohde M."/>
            <person name="Galperin M.Y."/>
            <person name="Jogler C."/>
        </authorList>
    </citation>
    <scope>NUCLEOTIDE SEQUENCE [LARGE SCALE GENOMIC DNA]</scope>
    <source>
        <strain evidence="9 10">Q31b</strain>
    </source>
</reference>
<protein>
    <submittedName>
        <fullName evidence="9">Putative membrane protein</fullName>
    </submittedName>
</protein>
<dbReference type="EMBL" id="SJPY01000001">
    <property type="protein sequence ID" value="TWU45862.1"/>
    <property type="molecule type" value="Genomic_DNA"/>
</dbReference>
<dbReference type="AlphaFoldDB" id="A0A5C6EA23"/>
<evidence type="ECO:0000256" key="7">
    <source>
        <dbReference type="ARBA" id="ARBA00023136"/>
    </source>
</evidence>
<feature type="transmembrane region" description="Helical" evidence="8">
    <location>
        <begin position="180"/>
        <end position="206"/>
    </location>
</feature>
<evidence type="ECO:0000313" key="10">
    <source>
        <dbReference type="Proteomes" id="UP000315471"/>
    </source>
</evidence>
<dbReference type="InterPro" id="IPR004695">
    <property type="entry name" value="SLAC1/Mae1/Ssu1/TehA"/>
</dbReference>
<dbReference type="CDD" id="cd09319">
    <property type="entry name" value="TDT_like_1"/>
    <property type="match status" value="1"/>
</dbReference>
<keyword evidence="3" id="KW-0813">Transport</keyword>
<keyword evidence="6 8" id="KW-1133">Transmembrane helix</keyword>
<feature type="transmembrane region" description="Helical" evidence="8">
    <location>
        <begin position="257"/>
        <end position="279"/>
    </location>
</feature>
<organism evidence="9 10">
    <name type="scientific">Novipirellula aureliae</name>
    <dbReference type="NCBI Taxonomy" id="2527966"/>
    <lineage>
        <taxon>Bacteria</taxon>
        <taxon>Pseudomonadati</taxon>
        <taxon>Planctomycetota</taxon>
        <taxon>Planctomycetia</taxon>
        <taxon>Pirellulales</taxon>
        <taxon>Pirellulaceae</taxon>
        <taxon>Novipirellula</taxon>
    </lineage>
</organism>
<feature type="transmembrane region" description="Helical" evidence="8">
    <location>
        <begin position="315"/>
        <end position="344"/>
    </location>
</feature>
<dbReference type="OrthoDB" id="958273at2"/>
<feature type="transmembrane region" description="Helical" evidence="8">
    <location>
        <begin position="110"/>
        <end position="135"/>
    </location>
</feature>
<evidence type="ECO:0000313" key="9">
    <source>
        <dbReference type="EMBL" id="TWU45862.1"/>
    </source>
</evidence>
<feature type="transmembrane region" description="Helical" evidence="8">
    <location>
        <begin position="21"/>
        <end position="38"/>
    </location>
</feature>
<dbReference type="RefSeq" id="WP_146598489.1">
    <property type="nucleotide sequence ID" value="NZ_SJPY01000001.1"/>
</dbReference>
<evidence type="ECO:0000256" key="3">
    <source>
        <dbReference type="ARBA" id="ARBA00022448"/>
    </source>
</evidence>
<dbReference type="Proteomes" id="UP000315471">
    <property type="component" value="Unassembled WGS sequence"/>
</dbReference>
<feature type="transmembrane region" description="Helical" evidence="8">
    <location>
        <begin position="291"/>
        <end position="309"/>
    </location>
</feature>
<evidence type="ECO:0000256" key="2">
    <source>
        <dbReference type="ARBA" id="ARBA00008566"/>
    </source>
</evidence>
<sequence>MTNSNDRLSANKTAIADLNPAYFALVMATGIVSIASHLMGHLTIAIVLLWINTIAFAILWALTLFRLAIFPRKFFADLVDHRRGVGFFTSVAGTCVLGSQYLLVMQSRSVAVVLWIIGITLWFVLTYTIFTSYVIKEVKPTLADGIHGGWLVAVVATQSVSLLGSTLAEGFGSYQPQTLFFALTMWLGGGMLYIWIISLIFFRYAFLPMKASDLSPPYWINMGAMAISTLAGVMLVSAVEGSSLLSDIEPFLKGFTLFFWATATWWIPMLLTLGVWRHIYKRYQLRYDPQYWGLVFPLGMYTTCTYRMMTVFELPYLSFITAVFLWIALVVWSITFIGMFCHLFRAANLPIEQN</sequence>
<dbReference type="PANTHER" id="PTHR31686">
    <property type="match status" value="1"/>
</dbReference>
<keyword evidence="10" id="KW-1185">Reference proteome</keyword>
<proteinExistence type="inferred from homology"/>
<dbReference type="InterPro" id="IPR038665">
    <property type="entry name" value="Voltage-dep_anion_channel_sf"/>
</dbReference>
<evidence type="ECO:0000256" key="6">
    <source>
        <dbReference type="ARBA" id="ARBA00022989"/>
    </source>
</evidence>
<feature type="transmembrane region" description="Helical" evidence="8">
    <location>
        <begin position="218"/>
        <end position="237"/>
    </location>
</feature>
<gene>
    <name evidence="9" type="ORF">Q31b_10380</name>
</gene>
<feature type="transmembrane region" description="Helical" evidence="8">
    <location>
        <begin position="85"/>
        <end position="104"/>
    </location>
</feature>
<dbReference type="Gene3D" id="1.50.10.150">
    <property type="entry name" value="Voltage-dependent anion channel"/>
    <property type="match status" value="1"/>
</dbReference>
<feature type="transmembrane region" description="Helical" evidence="8">
    <location>
        <begin position="44"/>
        <end position="65"/>
    </location>
</feature>
<dbReference type="GO" id="GO:0005886">
    <property type="term" value="C:plasma membrane"/>
    <property type="evidence" value="ECO:0007669"/>
    <property type="project" value="UniProtKB-SubCell"/>
</dbReference>
<comment type="similarity">
    <text evidence="2">Belongs to the tellurite-resistance/dicarboxylate transporter (TDT) family.</text>
</comment>
<keyword evidence="5 8" id="KW-0812">Transmembrane</keyword>
<keyword evidence="7 8" id="KW-0472">Membrane</keyword>
<evidence type="ECO:0000256" key="1">
    <source>
        <dbReference type="ARBA" id="ARBA00004651"/>
    </source>
</evidence>
<evidence type="ECO:0000256" key="5">
    <source>
        <dbReference type="ARBA" id="ARBA00022692"/>
    </source>
</evidence>
<evidence type="ECO:0000256" key="8">
    <source>
        <dbReference type="SAM" id="Phobius"/>
    </source>
</evidence>
<dbReference type="Pfam" id="PF03595">
    <property type="entry name" value="SLAC1"/>
    <property type="match status" value="1"/>
</dbReference>
<name>A0A5C6EA23_9BACT</name>